<dbReference type="SUPFAM" id="SSF103473">
    <property type="entry name" value="MFS general substrate transporter"/>
    <property type="match status" value="1"/>
</dbReference>
<feature type="transmembrane region" description="Helical" evidence="9">
    <location>
        <begin position="147"/>
        <end position="166"/>
    </location>
</feature>
<feature type="transmembrane region" description="Helical" evidence="9">
    <location>
        <begin position="423"/>
        <end position="446"/>
    </location>
</feature>
<dbReference type="AlphaFoldDB" id="A0A5K1VUN2"/>
<dbReference type="VEuPathDB" id="AmoebaDB:KM1_190200"/>
<feature type="transmembrane region" description="Helical" evidence="9">
    <location>
        <begin position="301"/>
        <end position="323"/>
    </location>
</feature>
<comment type="subcellular location">
    <subcellularLocation>
        <location evidence="1">Cell membrane</location>
        <topology evidence="1">Multi-pass membrane protein</topology>
    </subcellularLocation>
</comment>
<evidence type="ECO:0000313" key="10">
    <source>
        <dbReference type="EMBL" id="GAT93736.1"/>
    </source>
</evidence>
<keyword evidence="4 9" id="KW-0812">Transmembrane</keyword>
<dbReference type="Proteomes" id="UP000078387">
    <property type="component" value="Unassembled WGS sequence"/>
</dbReference>
<name>A0A5K1VUN2_ENTHI</name>
<accession>A0A5K1VUN2</accession>
<evidence type="ECO:0000313" key="11">
    <source>
        <dbReference type="Proteomes" id="UP000078387"/>
    </source>
</evidence>
<dbReference type="EMBL" id="BDEQ01000001">
    <property type="protein sequence ID" value="GAT93736.1"/>
    <property type="molecule type" value="Genomic_DNA"/>
</dbReference>
<organism evidence="10 11">
    <name type="scientific">Entamoeba histolytica</name>
    <dbReference type="NCBI Taxonomy" id="5759"/>
    <lineage>
        <taxon>Eukaryota</taxon>
        <taxon>Amoebozoa</taxon>
        <taxon>Evosea</taxon>
        <taxon>Archamoebae</taxon>
        <taxon>Mastigamoebida</taxon>
        <taxon>Entamoebidae</taxon>
        <taxon>Entamoeba</taxon>
    </lineage>
</organism>
<feature type="transmembrane region" description="Helical" evidence="9">
    <location>
        <begin position="83"/>
        <end position="104"/>
    </location>
</feature>
<dbReference type="InterPro" id="IPR050171">
    <property type="entry name" value="MFS_Transporters"/>
</dbReference>
<feature type="coiled-coil region" evidence="7">
    <location>
        <begin position="459"/>
        <end position="486"/>
    </location>
</feature>
<reference evidence="10 11" key="1">
    <citation type="submission" date="2016-05" db="EMBL/GenBank/DDBJ databases">
        <title>First whole genome sequencing of Entamoeba histolytica HM1:IMSS-clone-6.</title>
        <authorList>
            <person name="Mukherjee Avik.K."/>
            <person name="Izumyama S."/>
            <person name="Nakada-Tsukui K."/>
            <person name="Nozaki T."/>
        </authorList>
    </citation>
    <scope>NUCLEOTIDE SEQUENCE [LARGE SCALE GENOMIC DNA]</scope>
    <source>
        <strain evidence="10 11">HM1:IMSS clone 6</strain>
    </source>
</reference>
<keyword evidence="6 9" id="KW-0472">Membrane</keyword>
<evidence type="ECO:0000256" key="5">
    <source>
        <dbReference type="ARBA" id="ARBA00022989"/>
    </source>
</evidence>
<feature type="transmembrane region" description="Helical" evidence="9">
    <location>
        <begin position="330"/>
        <end position="350"/>
    </location>
</feature>
<feature type="transmembrane region" description="Helical" evidence="9">
    <location>
        <begin position="356"/>
        <end position="377"/>
    </location>
</feature>
<dbReference type="InterPro" id="IPR036259">
    <property type="entry name" value="MFS_trans_sf"/>
</dbReference>
<gene>
    <name evidence="10" type="ORF">CL6EHI_051700</name>
</gene>
<feature type="transmembrane region" description="Helical" evidence="9">
    <location>
        <begin position="255"/>
        <end position="281"/>
    </location>
</feature>
<proteinExistence type="predicted"/>
<evidence type="ECO:0000256" key="6">
    <source>
        <dbReference type="ARBA" id="ARBA00023136"/>
    </source>
</evidence>
<feature type="compositionally biased region" description="Acidic residues" evidence="8">
    <location>
        <begin position="214"/>
        <end position="225"/>
    </location>
</feature>
<dbReference type="PANTHER" id="PTHR23517">
    <property type="entry name" value="RESISTANCE PROTEIN MDTM, PUTATIVE-RELATED-RELATED"/>
    <property type="match status" value="1"/>
</dbReference>
<feature type="region of interest" description="Disordered" evidence="8">
    <location>
        <begin position="203"/>
        <end position="227"/>
    </location>
</feature>
<sequence length="491" mass="55415">MSCCKTFSIVTKYTTKLNLLRYYIGGFLMNMSTYFFWLVVPLLMQDRDASSFQIALADGITFGLTGIVSPFMGFIADKTDPALMCRISFILQATCSLTIGLIYIKTESILPIYFLLLQQSAALAFFWSPCESLITTESYKGEENKKLSMFALCWSLGKAIGFLLGGTLKVKLGANSSLLLCGGLTILAYVLFPTLPQKNHLIERPKKKKKQNQEDNEKEMDDELNTENISDSETKQIGWKERINQINHPQPPRFILYYFINALILHFHVYGTIAILCNQYILYAVDREIILNGMNDDPEVYLSVFLGIIYFSQTICFFIIGYIEAWQYKMILSTIMSIVLGLVCLALNFIKNGWVCLIFAIPTGFISGLDLQMNVLYSVKVSAKRRGLMMGLVEMVGELTCCLSPVVAGLISTQTDNLEWSQWVGLIWGGIATVGCLITQTLNCIVLKKQKELKKEVEENDVEIDIDSIKENNQNSEETIKNDEDKVTELD</sequence>
<dbReference type="VEuPathDB" id="AmoebaDB:EHI5A_174560"/>
<feature type="transmembrane region" description="Helical" evidence="9">
    <location>
        <begin position="172"/>
        <end position="192"/>
    </location>
</feature>
<evidence type="ECO:0000256" key="8">
    <source>
        <dbReference type="SAM" id="MobiDB-lite"/>
    </source>
</evidence>
<dbReference type="VEuPathDB" id="AmoebaDB:EHI8A_178380"/>
<evidence type="ECO:0000256" key="4">
    <source>
        <dbReference type="ARBA" id="ARBA00022692"/>
    </source>
</evidence>
<dbReference type="Gene3D" id="1.20.1250.20">
    <property type="entry name" value="MFS general substrate transporter like domains"/>
    <property type="match status" value="1"/>
</dbReference>
<dbReference type="Pfam" id="PF07690">
    <property type="entry name" value="MFS_1"/>
    <property type="match status" value="1"/>
</dbReference>
<dbReference type="VEuPathDB" id="AmoebaDB:EHI_051700"/>
<feature type="transmembrane region" description="Helical" evidence="9">
    <location>
        <begin position="52"/>
        <end position="76"/>
    </location>
</feature>
<dbReference type="VEuPathDB" id="AmoebaDB:EHI7A_157900"/>
<feature type="transmembrane region" description="Helical" evidence="9">
    <location>
        <begin position="110"/>
        <end position="127"/>
    </location>
</feature>
<evidence type="ECO:0000256" key="9">
    <source>
        <dbReference type="SAM" id="Phobius"/>
    </source>
</evidence>
<keyword evidence="2" id="KW-0813">Transport</keyword>
<comment type="caution">
    <text evidence="10">The sequence shown here is derived from an EMBL/GenBank/DDBJ whole genome shotgun (WGS) entry which is preliminary data.</text>
</comment>
<dbReference type="PANTHER" id="PTHR23517:SF3">
    <property type="entry name" value="INTEGRAL MEMBRANE TRANSPORT PROTEIN"/>
    <property type="match status" value="1"/>
</dbReference>
<evidence type="ECO:0000256" key="7">
    <source>
        <dbReference type="SAM" id="Coils"/>
    </source>
</evidence>
<dbReference type="GO" id="GO:0005886">
    <property type="term" value="C:plasma membrane"/>
    <property type="evidence" value="ECO:0007669"/>
    <property type="project" value="UniProtKB-SubCell"/>
</dbReference>
<dbReference type="GO" id="GO:0022857">
    <property type="term" value="F:transmembrane transporter activity"/>
    <property type="evidence" value="ECO:0007669"/>
    <property type="project" value="InterPro"/>
</dbReference>
<keyword evidence="3" id="KW-1003">Cell membrane</keyword>
<evidence type="ECO:0000256" key="1">
    <source>
        <dbReference type="ARBA" id="ARBA00004651"/>
    </source>
</evidence>
<keyword evidence="7" id="KW-0175">Coiled coil</keyword>
<feature type="transmembrane region" description="Helical" evidence="9">
    <location>
        <begin position="389"/>
        <end position="411"/>
    </location>
</feature>
<protein>
    <submittedName>
        <fullName evidence="10">Transporter major facilitator family</fullName>
    </submittedName>
</protein>
<feature type="transmembrane region" description="Helical" evidence="9">
    <location>
        <begin position="20"/>
        <end position="40"/>
    </location>
</feature>
<dbReference type="InterPro" id="IPR011701">
    <property type="entry name" value="MFS"/>
</dbReference>
<evidence type="ECO:0000256" key="3">
    <source>
        <dbReference type="ARBA" id="ARBA00022475"/>
    </source>
</evidence>
<keyword evidence="5 9" id="KW-1133">Transmembrane helix</keyword>
<dbReference type="OMA" id="KMWISIV"/>
<evidence type="ECO:0000256" key="2">
    <source>
        <dbReference type="ARBA" id="ARBA00022448"/>
    </source>
</evidence>